<feature type="compositionally biased region" description="Basic and acidic residues" evidence="1">
    <location>
        <begin position="694"/>
        <end position="707"/>
    </location>
</feature>
<feature type="region of interest" description="Disordered" evidence="1">
    <location>
        <begin position="1"/>
        <end position="117"/>
    </location>
</feature>
<reference evidence="2" key="2">
    <citation type="journal article" date="2023" name="IMA Fungus">
        <title>Comparative genomic study of the Penicillium genus elucidates a diverse pangenome and 15 lateral gene transfer events.</title>
        <authorList>
            <person name="Petersen C."/>
            <person name="Sorensen T."/>
            <person name="Nielsen M.R."/>
            <person name="Sondergaard T.E."/>
            <person name="Sorensen J.L."/>
            <person name="Fitzpatrick D.A."/>
            <person name="Frisvad J.C."/>
            <person name="Nielsen K.L."/>
        </authorList>
    </citation>
    <scope>NUCLEOTIDE SEQUENCE</scope>
    <source>
        <strain evidence="2">IBT 22155</strain>
    </source>
</reference>
<feature type="compositionally biased region" description="Polar residues" evidence="1">
    <location>
        <begin position="84"/>
        <end position="99"/>
    </location>
</feature>
<accession>A0A9W9GZZ5</accession>
<dbReference type="RefSeq" id="XP_056522054.1">
    <property type="nucleotide sequence ID" value="XM_056665104.1"/>
</dbReference>
<feature type="region of interest" description="Disordered" evidence="1">
    <location>
        <begin position="272"/>
        <end position="349"/>
    </location>
</feature>
<evidence type="ECO:0000256" key="1">
    <source>
        <dbReference type="SAM" id="MobiDB-lite"/>
    </source>
</evidence>
<evidence type="ECO:0000313" key="2">
    <source>
        <dbReference type="EMBL" id="KAJ5135082.1"/>
    </source>
</evidence>
<feature type="compositionally biased region" description="Acidic residues" evidence="1">
    <location>
        <begin position="323"/>
        <end position="337"/>
    </location>
</feature>
<dbReference type="OrthoDB" id="4347at2759"/>
<evidence type="ECO:0000313" key="3">
    <source>
        <dbReference type="Proteomes" id="UP001149079"/>
    </source>
</evidence>
<proteinExistence type="predicted"/>
<feature type="compositionally biased region" description="Basic residues" evidence="1">
    <location>
        <begin position="302"/>
        <end position="317"/>
    </location>
</feature>
<feature type="compositionally biased region" description="Polar residues" evidence="1">
    <location>
        <begin position="272"/>
        <end position="283"/>
    </location>
</feature>
<dbReference type="Proteomes" id="UP001149079">
    <property type="component" value="Unassembled WGS sequence"/>
</dbReference>
<protein>
    <submittedName>
        <fullName evidence="2">Uncharacterized protein</fullName>
    </submittedName>
</protein>
<feature type="region of interest" description="Disordered" evidence="1">
    <location>
        <begin position="527"/>
        <end position="707"/>
    </location>
</feature>
<reference evidence="2" key="1">
    <citation type="submission" date="2022-11" db="EMBL/GenBank/DDBJ databases">
        <authorList>
            <person name="Petersen C."/>
        </authorList>
    </citation>
    <scope>NUCLEOTIDE SEQUENCE</scope>
    <source>
        <strain evidence="2">IBT 22155</strain>
    </source>
</reference>
<feature type="region of interest" description="Disordered" evidence="1">
    <location>
        <begin position="129"/>
        <end position="192"/>
    </location>
</feature>
<feature type="compositionally biased region" description="Polar residues" evidence="1">
    <location>
        <begin position="37"/>
        <end position="55"/>
    </location>
</feature>
<dbReference type="EMBL" id="JAPQKL010000004">
    <property type="protein sequence ID" value="KAJ5135082.1"/>
    <property type="molecule type" value="Genomic_DNA"/>
</dbReference>
<name>A0A9W9GZZ5_9EURO</name>
<feature type="compositionally biased region" description="Polar residues" evidence="1">
    <location>
        <begin position="107"/>
        <end position="117"/>
    </location>
</feature>
<keyword evidence="3" id="KW-1185">Reference proteome</keyword>
<feature type="compositionally biased region" description="Basic and acidic residues" evidence="1">
    <location>
        <begin position="553"/>
        <end position="562"/>
    </location>
</feature>
<feature type="compositionally biased region" description="Polar residues" evidence="1">
    <location>
        <begin position="1"/>
        <end position="19"/>
    </location>
</feature>
<comment type="caution">
    <text evidence="2">The sequence shown here is derived from an EMBL/GenBank/DDBJ whole genome shotgun (WGS) entry which is preliminary data.</text>
</comment>
<gene>
    <name evidence="2" type="ORF">N7515_004360</name>
</gene>
<feature type="compositionally biased region" description="Polar residues" evidence="1">
    <location>
        <begin position="621"/>
        <end position="637"/>
    </location>
</feature>
<feature type="compositionally biased region" description="Low complexity" evidence="1">
    <location>
        <begin position="640"/>
        <end position="652"/>
    </location>
</feature>
<feature type="compositionally biased region" description="Low complexity" evidence="1">
    <location>
        <begin position="171"/>
        <end position="188"/>
    </location>
</feature>
<sequence length="1085" mass="119480">MEQSAQNSMQGLPHGNTQLPADYWNTLDAAYPGPEQHLSTQPRHQAPQQHDSASEPSPLGIGWDHPIFQQQQRDVAQRPDSNHGIYSSIHQPWPQSNPLQQPPQRPYGNSSQYHTHPQAPRFQQGQMTFDSQPLSASESSTFPAFPYQPNYFHPSHPQMPVPETFTESHTQQRLQPRAPQQQPQPLAPTYSLPQGYSAEMLQNTIDLTQDYPDSDRNVTINPQFLDSPSQAFNQQQPSMANGYLQGISADFQRPGSEQARLFNYYQNDLSVQPQMTPTGNHVLSTHAGLPAPDALAANSKGAPKRRQMKKTGPKKATNKSESESSDESDLEIEEPDEPSPIPPVRPTDPEAAAQYDTLQAVWSPRNKWPGPEKVKNALVAYKDVVKALRDAWKDQVQAMKSAENDGDNDKATKLKEKVMLQRRTMDKIATTTLDMGHPNIVEKLGEHPMIVSALYSFLLDRFQAADYAGNLTINLLKILSRFSTLTEDLMQKTNLSKLLPKLIRKGGPEVKDLTQKILDNAAACTKRKQENEAPAKEVSQIKGPLANQPKGDAGLKRPREADGNLQAGTKRMAVTTTNLKDASKVAPTGNGPTKGAQSSKPASAAALRPKANVVAPKPTSLFGTLSSASKRPGTTNADRAAAAAAAAKPNTAAEKEKAPAPKPAFSFGDLMADLNKPKQAPTPKPTEDQPPETEIERKKRLRKEERRKLRVSWKPDDALTEVRLFTHDPDEELGPGDGSFRGLGDIKGEGSVLKLHKDMDELEEDDLGGIRETVFQDGYTLSMIDFAFDEPKDTSFIKRGGPQLPTSPEREAQELREATTLMVFYTSPAEMPDTPKEPPTPDPDEVVTEVVPFGELPDSVKARQERYYAYINPKPATPLQTQQAAPGNMDISNLLKLIQTVPGQAQPIPAPQVTQPGPMPDLERTINMFRQQQPQAPTPQPPQIPIPQPQGLDFNAILNVMKQMQTPAAFPQQAPAMAPNLGAMFAQFGGQNQHAGAPFQPQGHEYEDPERKRGREGGYYDEPHNSEWSRSKRTRVGASEPKPENSIRLDLYPADSGLKASVAKATIALSVMILSKPNATQFFSD</sequence>
<dbReference type="GeneID" id="81404274"/>
<feature type="compositionally biased region" description="Basic and acidic residues" evidence="1">
    <location>
        <begin position="1004"/>
        <end position="1030"/>
    </location>
</feature>
<feature type="region of interest" description="Disordered" evidence="1">
    <location>
        <begin position="991"/>
        <end position="1047"/>
    </location>
</feature>
<feature type="compositionally biased region" description="Polar residues" evidence="1">
    <location>
        <begin position="129"/>
        <end position="142"/>
    </location>
</feature>
<organism evidence="2 3">
    <name type="scientific">Penicillium bovifimosum</name>
    <dbReference type="NCBI Taxonomy" id="126998"/>
    <lineage>
        <taxon>Eukaryota</taxon>
        <taxon>Fungi</taxon>
        <taxon>Dikarya</taxon>
        <taxon>Ascomycota</taxon>
        <taxon>Pezizomycotina</taxon>
        <taxon>Eurotiomycetes</taxon>
        <taxon>Eurotiomycetidae</taxon>
        <taxon>Eurotiales</taxon>
        <taxon>Aspergillaceae</taxon>
        <taxon>Penicillium</taxon>
    </lineage>
</organism>
<dbReference type="AlphaFoldDB" id="A0A9W9GZZ5"/>